<evidence type="ECO:0000256" key="1">
    <source>
        <dbReference type="ARBA" id="ARBA00004418"/>
    </source>
</evidence>
<keyword evidence="6 10" id="KW-0378">Hydrolase</keyword>
<evidence type="ECO:0000256" key="3">
    <source>
        <dbReference type="ARBA" id="ARBA00022729"/>
    </source>
</evidence>
<dbReference type="RefSeq" id="WP_338529121.1">
    <property type="nucleotide sequence ID" value="NZ_CP030941.1"/>
</dbReference>
<evidence type="ECO:0000313" key="10">
    <source>
        <dbReference type="EMBL" id="UUP16716.1"/>
    </source>
</evidence>
<proteinExistence type="predicted"/>
<sequence length="467" mass="48936">MISSILRGALASIVVAVVAVVPLPAPAQETAQNVPDDFTGIVERMTPAVVAITARRPVEQRSLQEAIPRPFMMPRRPDRRTPREGAALGSGFIISEEGHVVTNNHVIENANEIEVLMSDGTTKTAELIGADPATDLAVLKIDAPEDVTTAQWGDSEAIQPGAWTIAIGSPFGLGGTVTVGVLSAHSRDIRTGPYDNYLQTDASINRGNSGGPLFNAAGEVIGVNTAIFSPIGANIGIGFAVPSEVARDVASQLIETGVVERGFIGVTLQPVTDAMARALDLDSARGALVAEVEPDSPAAEVGLQPGDVVLALDGAEIEDPRELSRAVAERDPGETANLTIHRDGEEVEVELTLGSRDTPQVTADAGRGGDEQADRMGVAITELPALVRRELDLEGNIGVMVRQVEPGSPASEAGIQPGDVILEAGGEPTRETADLANAWEEAVEEDRPLLLRITRDQSPLFVAVETG</sequence>
<dbReference type="InterPro" id="IPR001478">
    <property type="entry name" value="PDZ"/>
</dbReference>
<evidence type="ECO:0000256" key="5">
    <source>
        <dbReference type="ARBA" id="ARBA00022764"/>
    </source>
</evidence>
<dbReference type="EC" id="3.4.21.107" evidence="10"/>
<evidence type="ECO:0000256" key="8">
    <source>
        <dbReference type="SAM" id="SignalP"/>
    </source>
</evidence>
<gene>
    <name evidence="10" type="primary">degP_2</name>
    <name evidence="10" type="ORF">NTH_01163</name>
</gene>
<dbReference type="SMART" id="SM00228">
    <property type="entry name" value="PDZ"/>
    <property type="match status" value="2"/>
</dbReference>
<feature type="domain" description="PDZ" evidence="9">
    <location>
        <begin position="253"/>
        <end position="344"/>
    </location>
</feature>
<dbReference type="PANTHER" id="PTHR43343:SF3">
    <property type="entry name" value="PROTEASE DO-LIKE 8, CHLOROPLASTIC"/>
    <property type="match status" value="1"/>
</dbReference>
<evidence type="ECO:0000256" key="2">
    <source>
        <dbReference type="ARBA" id="ARBA00022670"/>
    </source>
</evidence>
<name>A0ABY5MHS6_9HYPH</name>
<protein>
    <submittedName>
        <fullName evidence="10">Periplasmic serine endoprotease DegP</fullName>
        <ecNumber evidence="10">3.4.21.107</ecNumber>
    </submittedName>
</protein>
<reference evidence="10 11" key="1">
    <citation type="submission" date="2018-07" db="EMBL/GenBank/DDBJ databases">
        <title>Genome sequence of Nitratireductor thuwali#1536.</title>
        <authorList>
            <person name="Michoud G."/>
            <person name="Merlino G."/>
            <person name="Sefrji F.O."/>
            <person name="Daffonchio D."/>
        </authorList>
    </citation>
    <scope>NUCLEOTIDE SEQUENCE [LARGE SCALE GENOMIC DNA]</scope>
    <source>
        <strain evidence="11">Nit1536</strain>
    </source>
</reference>
<dbReference type="Pfam" id="PF17820">
    <property type="entry name" value="PDZ_6"/>
    <property type="match status" value="1"/>
</dbReference>
<organism evidence="10 11">
    <name type="scientific">Nitratireductor thuwali</name>
    <dbReference type="NCBI Taxonomy" id="2267699"/>
    <lineage>
        <taxon>Bacteria</taxon>
        <taxon>Pseudomonadati</taxon>
        <taxon>Pseudomonadota</taxon>
        <taxon>Alphaproteobacteria</taxon>
        <taxon>Hyphomicrobiales</taxon>
        <taxon>Phyllobacteriaceae</taxon>
        <taxon>Nitratireductor</taxon>
    </lineage>
</organism>
<comment type="subcellular location">
    <subcellularLocation>
        <location evidence="1">Periplasm</location>
    </subcellularLocation>
</comment>
<dbReference type="PANTHER" id="PTHR43343">
    <property type="entry name" value="PEPTIDASE S12"/>
    <property type="match status" value="1"/>
</dbReference>
<keyword evidence="11" id="KW-1185">Reference proteome</keyword>
<feature type="chain" id="PRO_5046761503" evidence="8">
    <location>
        <begin position="28"/>
        <end position="467"/>
    </location>
</feature>
<keyword evidence="2" id="KW-0645">Protease</keyword>
<dbReference type="EMBL" id="CP030941">
    <property type="protein sequence ID" value="UUP16716.1"/>
    <property type="molecule type" value="Genomic_DNA"/>
</dbReference>
<keyword evidence="5" id="KW-0574">Periplasm</keyword>
<evidence type="ECO:0000313" key="11">
    <source>
        <dbReference type="Proteomes" id="UP001342418"/>
    </source>
</evidence>
<dbReference type="InterPro" id="IPR011782">
    <property type="entry name" value="Pept_S1C_Do"/>
</dbReference>
<evidence type="ECO:0000256" key="4">
    <source>
        <dbReference type="ARBA" id="ARBA00022737"/>
    </source>
</evidence>
<dbReference type="GO" id="GO:0016787">
    <property type="term" value="F:hydrolase activity"/>
    <property type="evidence" value="ECO:0007669"/>
    <property type="project" value="UniProtKB-KW"/>
</dbReference>
<evidence type="ECO:0000256" key="7">
    <source>
        <dbReference type="ARBA" id="ARBA00022825"/>
    </source>
</evidence>
<dbReference type="NCBIfam" id="TIGR02037">
    <property type="entry name" value="degP_htrA_DO"/>
    <property type="match status" value="1"/>
</dbReference>
<dbReference type="InterPro" id="IPR009003">
    <property type="entry name" value="Peptidase_S1_PA"/>
</dbReference>
<dbReference type="PROSITE" id="PS50106">
    <property type="entry name" value="PDZ"/>
    <property type="match status" value="2"/>
</dbReference>
<dbReference type="Gene3D" id="2.30.42.10">
    <property type="match status" value="2"/>
</dbReference>
<dbReference type="SUPFAM" id="SSF50494">
    <property type="entry name" value="Trypsin-like serine proteases"/>
    <property type="match status" value="1"/>
</dbReference>
<dbReference type="Gene3D" id="2.40.10.120">
    <property type="match status" value="1"/>
</dbReference>
<dbReference type="PRINTS" id="PR00834">
    <property type="entry name" value="PROTEASES2C"/>
</dbReference>
<feature type="signal peptide" evidence="8">
    <location>
        <begin position="1"/>
        <end position="27"/>
    </location>
</feature>
<dbReference type="SUPFAM" id="SSF50156">
    <property type="entry name" value="PDZ domain-like"/>
    <property type="match status" value="2"/>
</dbReference>
<dbReference type="Pfam" id="PF13180">
    <property type="entry name" value="PDZ_2"/>
    <property type="match status" value="1"/>
</dbReference>
<dbReference type="InterPro" id="IPR041489">
    <property type="entry name" value="PDZ_6"/>
</dbReference>
<keyword evidence="3 8" id="KW-0732">Signal</keyword>
<dbReference type="InterPro" id="IPR001940">
    <property type="entry name" value="Peptidase_S1C"/>
</dbReference>
<accession>A0ABY5MHS6</accession>
<evidence type="ECO:0000259" key="9">
    <source>
        <dbReference type="PROSITE" id="PS50106"/>
    </source>
</evidence>
<dbReference type="CDD" id="cd10839">
    <property type="entry name" value="cpPDZ1_DegP-like"/>
    <property type="match status" value="1"/>
</dbReference>
<keyword evidence="7" id="KW-0720">Serine protease</keyword>
<dbReference type="Proteomes" id="UP001342418">
    <property type="component" value="Chromosome"/>
</dbReference>
<dbReference type="InterPro" id="IPR051201">
    <property type="entry name" value="Chloro_Bact_Ser_Proteases"/>
</dbReference>
<evidence type="ECO:0000256" key="6">
    <source>
        <dbReference type="ARBA" id="ARBA00022801"/>
    </source>
</evidence>
<keyword evidence="4" id="KW-0677">Repeat</keyword>
<feature type="domain" description="PDZ" evidence="9">
    <location>
        <begin position="360"/>
        <end position="457"/>
    </location>
</feature>
<dbReference type="InterPro" id="IPR036034">
    <property type="entry name" value="PDZ_sf"/>
</dbReference>
<dbReference type="Pfam" id="PF13365">
    <property type="entry name" value="Trypsin_2"/>
    <property type="match status" value="1"/>
</dbReference>